<dbReference type="EMBL" id="QKSB01000002">
    <property type="protein sequence ID" value="PZE17913.1"/>
    <property type="molecule type" value="Genomic_DNA"/>
</dbReference>
<keyword evidence="3" id="KW-1185">Reference proteome</keyword>
<proteinExistence type="predicted"/>
<dbReference type="GO" id="GO:0016747">
    <property type="term" value="F:acyltransferase activity, transferring groups other than amino-acyl groups"/>
    <property type="evidence" value="ECO:0007669"/>
    <property type="project" value="InterPro"/>
</dbReference>
<keyword evidence="2" id="KW-0808">Transferase</keyword>
<organism evidence="2 3">
    <name type="scientific">Putridiphycobacter roseus</name>
    <dbReference type="NCBI Taxonomy" id="2219161"/>
    <lineage>
        <taxon>Bacteria</taxon>
        <taxon>Pseudomonadati</taxon>
        <taxon>Bacteroidota</taxon>
        <taxon>Flavobacteriia</taxon>
        <taxon>Flavobacteriales</taxon>
        <taxon>Crocinitomicaceae</taxon>
        <taxon>Putridiphycobacter</taxon>
    </lineage>
</organism>
<name>A0A2W1NFM4_9FLAO</name>
<dbReference type="RefSeq" id="WP_111062064.1">
    <property type="nucleotide sequence ID" value="NZ_JBHUCU010000002.1"/>
</dbReference>
<feature type="domain" description="N-acetyltransferase" evidence="1">
    <location>
        <begin position="5"/>
        <end position="166"/>
    </location>
</feature>
<gene>
    <name evidence="2" type="ORF">DNU06_04655</name>
</gene>
<dbReference type="InterPro" id="IPR016181">
    <property type="entry name" value="Acyl_CoA_acyltransferase"/>
</dbReference>
<reference evidence="2 3" key="1">
    <citation type="submission" date="2018-06" db="EMBL/GenBank/DDBJ databases">
        <title>The draft genome sequence of Crocinitomix sp. SM1701.</title>
        <authorList>
            <person name="Zhang X."/>
        </authorList>
    </citation>
    <scope>NUCLEOTIDE SEQUENCE [LARGE SCALE GENOMIC DNA]</scope>
    <source>
        <strain evidence="2 3">SM1701</strain>
    </source>
</reference>
<evidence type="ECO:0000259" key="1">
    <source>
        <dbReference type="PROSITE" id="PS51186"/>
    </source>
</evidence>
<sequence>MAQRIGVRKLEIDDIPFIVQYWLHSPSDYLVNMGVDLNKLPNKFDLIRMLTNQLNLPVHKKQSYAFIWTLDKHPIGHCNVNKINFGEKAHMHLHIWEAKHRKKGFGINFLKATVPLFFKDLRLKAIYCEPKASNKAPNRSIEKFGFKLLKRYSTTPGSLSFKQEVNQWVLVESDIKNLFSN</sequence>
<comment type="caution">
    <text evidence="2">The sequence shown here is derived from an EMBL/GenBank/DDBJ whole genome shotgun (WGS) entry which is preliminary data.</text>
</comment>
<evidence type="ECO:0000313" key="2">
    <source>
        <dbReference type="EMBL" id="PZE17913.1"/>
    </source>
</evidence>
<evidence type="ECO:0000313" key="3">
    <source>
        <dbReference type="Proteomes" id="UP000249248"/>
    </source>
</evidence>
<dbReference type="InterPro" id="IPR000182">
    <property type="entry name" value="GNAT_dom"/>
</dbReference>
<dbReference type="PROSITE" id="PS51186">
    <property type="entry name" value="GNAT"/>
    <property type="match status" value="1"/>
</dbReference>
<dbReference type="Pfam" id="PF13302">
    <property type="entry name" value="Acetyltransf_3"/>
    <property type="match status" value="1"/>
</dbReference>
<accession>A0A2W1NFM4</accession>
<protein>
    <submittedName>
        <fullName evidence="2">N-acetyltransferase</fullName>
    </submittedName>
</protein>
<dbReference type="Gene3D" id="3.40.630.30">
    <property type="match status" value="1"/>
</dbReference>
<dbReference type="SUPFAM" id="SSF55729">
    <property type="entry name" value="Acyl-CoA N-acyltransferases (Nat)"/>
    <property type="match status" value="1"/>
</dbReference>
<dbReference type="Proteomes" id="UP000249248">
    <property type="component" value="Unassembled WGS sequence"/>
</dbReference>
<dbReference type="AlphaFoldDB" id="A0A2W1NFM4"/>
<dbReference type="OrthoDB" id="8221510at2"/>